<reference evidence="2" key="1">
    <citation type="journal article" date="2014" name="Int. J. Syst. Evol. Microbiol.">
        <title>Complete genome sequence of Corynebacterium casei LMG S-19264T (=DSM 44701T), isolated from a smear-ripened cheese.</title>
        <authorList>
            <consortium name="US DOE Joint Genome Institute (JGI-PGF)"/>
            <person name="Walter F."/>
            <person name="Albersmeier A."/>
            <person name="Kalinowski J."/>
            <person name="Ruckert C."/>
        </authorList>
    </citation>
    <scope>NUCLEOTIDE SEQUENCE</scope>
    <source>
        <strain evidence="2">CGMCC 4.7201</strain>
    </source>
</reference>
<comment type="caution">
    <text evidence="2">The sequence shown here is derived from an EMBL/GenBank/DDBJ whole genome shotgun (WGS) entry which is preliminary data.</text>
</comment>
<name>A0A917ZXI3_9ACTN</name>
<evidence type="ECO:0008006" key="4">
    <source>
        <dbReference type="Google" id="ProtNLM"/>
    </source>
</evidence>
<dbReference type="Proteomes" id="UP000641932">
    <property type="component" value="Unassembled WGS sequence"/>
</dbReference>
<protein>
    <recommendedName>
        <fullName evidence="4">Tetratricopeptide repeat protein</fullName>
    </recommendedName>
</protein>
<dbReference type="PANTHER" id="PTHR10098">
    <property type="entry name" value="RAPSYN-RELATED"/>
    <property type="match status" value="1"/>
</dbReference>
<feature type="region of interest" description="Disordered" evidence="1">
    <location>
        <begin position="215"/>
        <end position="242"/>
    </location>
</feature>
<dbReference type="EMBL" id="BMMS01000047">
    <property type="protein sequence ID" value="GGO99598.1"/>
    <property type="molecule type" value="Genomic_DNA"/>
</dbReference>
<dbReference type="InterPro" id="IPR019734">
    <property type="entry name" value="TPR_rpt"/>
</dbReference>
<keyword evidence="3" id="KW-1185">Reference proteome</keyword>
<feature type="compositionally biased region" description="Basic and acidic residues" evidence="1">
    <location>
        <begin position="217"/>
        <end position="228"/>
    </location>
</feature>
<accession>A0A917ZXI3</accession>
<dbReference type="InterPro" id="IPR011990">
    <property type="entry name" value="TPR-like_helical_dom_sf"/>
</dbReference>
<evidence type="ECO:0000313" key="2">
    <source>
        <dbReference type="EMBL" id="GGO99598.1"/>
    </source>
</evidence>
<reference evidence="2" key="2">
    <citation type="submission" date="2020-09" db="EMBL/GenBank/DDBJ databases">
        <authorList>
            <person name="Sun Q."/>
            <person name="Zhou Y."/>
        </authorList>
    </citation>
    <scope>NUCLEOTIDE SEQUENCE</scope>
    <source>
        <strain evidence="2">CGMCC 4.7201</strain>
    </source>
</reference>
<dbReference type="SMART" id="SM00028">
    <property type="entry name" value="TPR"/>
    <property type="match status" value="3"/>
</dbReference>
<proteinExistence type="predicted"/>
<evidence type="ECO:0000313" key="3">
    <source>
        <dbReference type="Proteomes" id="UP000641932"/>
    </source>
</evidence>
<sequence>MRAERANLTACTHHSHATAHHRRAIRLTAALAAFLRQQVPWNEAITLHQTAAVTAHHTGDRLGEADALQDLGRARAATAEYSAAADLLQRSLTLFREVGDAQGKAEALNSTGAFLAASTEPGQALSVYRAALRLAHQVQSPLDEAHALEGTARCQASTGDHHTALADLRQAVSICQRIGAAEAPRCRRIPGGSGNRARGGPCGCPGVSRRAAAHRGARPDAACRDDLPPGRAGMSNALGLAD</sequence>
<evidence type="ECO:0000256" key="1">
    <source>
        <dbReference type="SAM" id="MobiDB-lite"/>
    </source>
</evidence>
<dbReference type="Pfam" id="PF13424">
    <property type="entry name" value="TPR_12"/>
    <property type="match status" value="1"/>
</dbReference>
<gene>
    <name evidence="2" type="ORF">GCM10012280_66410</name>
</gene>
<dbReference type="SUPFAM" id="SSF48452">
    <property type="entry name" value="TPR-like"/>
    <property type="match status" value="1"/>
</dbReference>
<organism evidence="2 3">
    <name type="scientific">Wenjunlia tyrosinilytica</name>
    <dbReference type="NCBI Taxonomy" id="1544741"/>
    <lineage>
        <taxon>Bacteria</taxon>
        <taxon>Bacillati</taxon>
        <taxon>Actinomycetota</taxon>
        <taxon>Actinomycetes</taxon>
        <taxon>Kitasatosporales</taxon>
        <taxon>Streptomycetaceae</taxon>
        <taxon>Wenjunlia</taxon>
    </lineage>
</organism>
<dbReference type="PANTHER" id="PTHR10098:SF108">
    <property type="entry name" value="TETRATRICOPEPTIDE REPEAT PROTEIN 28"/>
    <property type="match status" value="1"/>
</dbReference>
<dbReference type="AlphaFoldDB" id="A0A917ZXI3"/>
<dbReference type="Gene3D" id="1.25.40.10">
    <property type="entry name" value="Tetratricopeptide repeat domain"/>
    <property type="match status" value="1"/>
</dbReference>